<dbReference type="OrthoDB" id="5476461at2"/>
<keyword evidence="5" id="KW-1185">Reference proteome</keyword>
<name>A0A4Z1C4R1_9ACTN</name>
<organism evidence="4 5">
    <name type="scientific">Nocardioides eburneiflavus</name>
    <dbReference type="NCBI Taxonomy" id="2518372"/>
    <lineage>
        <taxon>Bacteria</taxon>
        <taxon>Bacillati</taxon>
        <taxon>Actinomycetota</taxon>
        <taxon>Actinomycetes</taxon>
        <taxon>Propionibacteriales</taxon>
        <taxon>Nocardioidaceae</taxon>
        <taxon>Nocardioides</taxon>
    </lineage>
</organism>
<sequence>MSALPSPDLPPGPHRDLVARLHDLHHRAGWPSLRALAKETGVSHTTVSKTFSQPALPSWGTLELLVEAMHGPVQDFRELWLAASAPTDDGAPAPAPRIAGRRAELETVRRHLETGTGLLLVTGEAGIGKTTLVRAAAATTDVCVARGACLPLSTEIPLLAVADCLGSAYEADPPGFVQVVGACPPFVAPTVSSLVPELGATSGDRVRDDDRVLLFSAIASLLKALSSTGRTVLLLDDLHWSDTATLDLLEHLVGRTPSVPLVGTWRSGDPGTPGSTQEWFERVRRLQDTTVVALGALSRDETAHQLALMGADAAQVDVIHARSRGQPLFTEQLAAHLDDEAGLPDLLADLLDRRLVGLSGRAWSVVRALGLAERPLPTAPLATVCGLAGDDLTSILHELRARRLLRTSTAEHAELEHPLLAEAVQRRLVAGESRPIHRALARALGARPDPEAAEVAEHWRRAGEPAEELRWRVPAARRAAERFDRRQEAEHWLRVIEIWPADASLRPDTPVTRAQALVGAMDALRASFRFNEAAALSEVADACLAEADEGDRADLLFRRSIYRGDPEGFESGLALLDEALAIHDRLPVREGKVRALDRKQLLLFAMGRSAESRAVADEEVVAARELGDPVLLRDALMRVAWHTGIAGDVERGLALLASAGPDSGARDDPLGDVRLGVYATDMLLTTGAPPDAVVAAGRAALAVAREHDFDNPQVMLVRVNVAFSLLRGGRVAEAEQVVATPSDAPWDADHWPLHAARAVIDSRLGLAGAATSRIAQICAEPSTSAPRDLEFLTWAADVALWTGSEQPTLDHVLGQLDDVAGTAPLRLVAPALVAAARLASHRGASGHVARLRDLAKRCGLVGAAVGDDPNLAAQRAALVADTAALTGSESVAAWTAAATAWDRLEAPHDAAYCRWRAAQCALSDNQGTLARRLLAQAAADAREHVPLSEAIAGTAAGDHT</sequence>
<dbReference type="SUPFAM" id="SSF52540">
    <property type="entry name" value="P-loop containing nucleoside triphosphate hydrolases"/>
    <property type="match status" value="1"/>
</dbReference>
<keyword evidence="2" id="KW-0067">ATP-binding</keyword>
<dbReference type="CDD" id="cd00093">
    <property type="entry name" value="HTH_XRE"/>
    <property type="match status" value="1"/>
</dbReference>
<dbReference type="InterPro" id="IPR041664">
    <property type="entry name" value="AAA_16"/>
</dbReference>
<dbReference type="SMART" id="SM00530">
    <property type="entry name" value="HTH_XRE"/>
    <property type="match status" value="1"/>
</dbReference>
<dbReference type="PANTHER" id="PTHR16305">
    <property type="entry name" value="TESTICULAR SOLUBLE ADENYLYL CYCLASE"/>
    <property type="match status" value="1"/>
</dbReference>
<dbReference type="Proteomes" id="UP000297496">
    <property type="component" value="Unassembled WGS sequence"/>
</dbReference>
<keyword evidence="1" id="KW-0547">Nucleotide-binding</keyword>
<dbReference type="Pfam" id="PF13191">
    <property type="entry name" value="AAA_16"/>
    <property type="match status" value="1"/>
</dbReference>
<dbReference type="EMBL" id="SRRO01000001">
    <property type="protein sequence ID" value="TGN64082.1"/>
    <property type="molecule type" value="Genomic_DNA"/>
</dbReference>
<dbReference type="GO" id="GO:0005737">
    <property type="term" value="C:cytoplasm"/>
    <property type="evidence" value="ECO:0007669"/>
    <property type="project" value="TreeGrafter"/>
</dbReference>
<reference evidence="4 5" key="1">
    <citation type="submission" date="2019-04" db="EMBL/GenBank/DDBJ databases">
        <title>Three New Species of Nocardioides, Nocardioides euryhalodurans sp. nov., Nocardioides seonyuensis sp. nov. and Nocardioides eburneoflavus sp. nov. Isolated from Soil.</title>
        <authorList>
            <person name="Roh S.G."/>
            <person name="Lee C."/>
            <person name="Kim M.-K."/>
            <person name="Kim S.B."/>
        </authorList>
    </citation>
    <scope>NUCLEOTIDE SEQUENCE [LARGE SCALE GENOMIC DNA]</scope>
    <source>
        <strain evidence="4 5">MMS17-SY213</strain>
    </source>
</reference>
<dbReference type="GO" id="GO:0004016">
    <property type="term" value="F:adenylate cyclase activity"/>
    <property type="evidence" value="ECO:0007669"/>
    <property type="project" value="TreeGrafter"/>
</dbReference>
<evidence type="ECO:0000313" key="5">
    <source>
        <dbReference type="Proteomes" id="UP000297496"/>
    </source>
</evidence>
<dbReference type="RefSeq" id="WP_135838612.1">
    <property type="nucleotide sequence ID" value="NZ_SRRO01000001.1"/>
</dbReference>
<dbReference type="GO" id="GO:0005524">
    <property type="term" value="F:ATP binding"/>
    <property type="evidence" value="ECO:0007669"/>
    <property type="project" value="UniProtKB-KW"/>
</dbReference>
<evidence type="ECO:0000313" key="4">
    <source>
        <dbReference type="EMBL" id="TGN64082.1"/>
    </source>
</evidence>
<accession>A0A4Z1C4R1</accession>
<comment type="caution">
    <text evidence="4">The sequence shown here is derived from an EMBL/GenBank/DDBJ whole genome shotgun (WGS) entry which is preliminary data.</text>
</comment>
<dbReference type="InterPro" id="IPR001387">
    <property type="entry name" value="Cro/C1-type_HTH"/>
</dbReference>
<dbReference type="PANTHER" id="PTHR16305:SF35">
    <property type="entry name" value="TRANSCRIPTIONAL ACTIVATOR DOMAIN"/>
    <property type="match status" value="1"/>
</dbReference>
<dbReference type="Gene3D" id="3.40.50.300">
    <property type="entry name" value="P-loop containing nucleotide triphosphate hydrolases"/>
    <property type="match status" value="1"/>
</dbReference>
<feature type="domain" description="HTH cro/C1-type" evidence="3">
    <location>
        <begin position="32"/>
        <end position="76"/>
    </location>
</feature>
<evidence type="ECO:0000256" key="1">
    <source>
        <dbReference type="ARBA" id="ARBA00022741"/>
    </source>
</evidence>
<dbReference type="AlphaFoldDB" id="A0A4Z1C4R1"/>
<dbReference type="InterPro" id="IPR027417">
    <property type="entry name" value="P-loop_NTPase"/>
</dbReference>
<gene>
    <name evidence="4" type="ORF">EXE59_09075</name>
</gene>
<proteinExistence type="predicted"/>
<protein>
    <submittedName>
        <fullName evidence="4">Helix-turn-helix domain-containing protein</fullName>
    </submittedName>
</protein>
<evidence type="ECO:0000256" key="2">
    <source>
        <dbReference type="ARBA" id="ARBA00022840"/>
    </source>
</evidence>
<evidence type="ECO:0000259" key="3">
    <source>
        <dbReference type="PROSITE" id="PS50943"/>
    </source>
</evidence>
<dbReference type="PROSITE" id="PS50943">
    <property type="entry name" value="HTH_CROC1"/>
    <property type="match status" value="1"/>
</dbReference>